<organism evidence="1 2">
    <name type="scientific">Eleginops maclovinus</name>
    <name type="common">Patagonian blennie</name>
    <name type="synonym">Eleginus maclovinus</name>
    <dbReference type="NCBI Taxonomy" id="56733"/>
    <lineage>
        <taxon>Eukaryota</taxon>
        <taxon>Metazoa</taxon>
        <taxon>Chordata</taxon>
        <taxon>Craniata</taxon>
        <taxon>Vertebrata</taxon>
        <taxon>Euteleostomi</taxon>
        <taxon>Actinopterygii</taxon>
        <taxon>Neopterygii</taxon>
        <taxon>Teleostei</taxon>
        <taxon>Neoteleostei</taxon>
        <taxon>Acanthomorphata</taxon>
        <taxon>Eupercaria</taxon>
        <taxon>Perciformes</taxon>
        <taxon>Notothenioidei</taxon>
        <taxon>Eleginopidae</taxon>
        <taxon>Eleginops</taxon>
    </lineage>
</organism>
<reference evidence="1 2" key="2">
    <citation type="journal article" date="2023" name="Mol. Biol. Evol.">
        <title>Genomics of Secondarily Temperate Adaptation in the Only Non-Antarctic Icefish.</title>
        <authorList>
            <person name="Rivera-Colon A.G."/>
            <person name="Rayamajhi N."/>
            <person name="Minhas B.F."/>
            <person name="Madrigal G."/>
            <person name="Bilyk K.T."/>
            <person name="Yoon V."/>
            <person name="Hune M."/>
            <person name="Gregory S."/>
            <person name="Cheng C.H.C."/>
            <person name="Catchen J.M."/>
        </authorList>
    </citation>
    <scope>NUCLEOTIDE SEQUENCE [LARGE SCALE GENOMIC DNA]</scope>
    <source>
        <strain evidence="1">JMC-PN-2008</strain>
    </source>
</reference>
<protein>
    <submittedName>
        <fullName evidence="1">Uncharacterized protein</fullName>
    </submittedName>
</protein>
<keyword evidence="2" id="KW-1185">Reference proteome</keyword>
<reference evidence="1 2" key="1">
    <citation type="journal article" date="2023" name="Genes (Basel)">
        <title>Chromosome-Level Genome Assembly and Circadian Gene Repertoire of the Patagonia Blennie Eleginops maclovinus-The Closest Ancestral Proxy of Antarctic Cryonotothenioids.</title>
        <authorList>
            <person name="Cheng C.C."/>
            <person name="Rivera-Colon A.G."/>
            <person name="Minhas B.F."/>
            <person name="Wilson L."/>
            <person name="Rayamajhi N."/>
            <person name="Vargas-Chacoff L."/>
            <person name="Catchen J.M."/>
        </authorList>
    </citation>
    <scope>NUCLEOTIDE SEQUENCE [LARGE SCALE GENOMIC DNA]</scope>
    <source>
        <strain evidence="1">JMC-PN-2008</strain>
    </source>
</reference>
<gene>
    <name evidence="1" type="ORF">PBY51_015609</name>
</gene>
<evidence type="ECO:0000313" key="2">
    <source>
        <dbReference type="Proteomes" id="UP001346869"/>
    </source>
</evidence>
<dbReference type="AlphaFoldDB" id="A0AAN7XPI3"/>
<name>A0AAN7XPI3_ELEMC</name>
<evidence type="ECO:0000313" key="1">
    <source>
        <dbReference type="EMBL" id="KAK5864360.1"/>
    </source>
</evidence>
<accession>A0AAN7XPI3</accession>
<comment type="caution">
    <text evidence="1">The sequence shown here is derived from an EMBL/GenBank/DDBJ whole genome shotgun (WGS) entry which is preliminary data.</text>
</comment>
<dbReference type="EMBL" id="JAUZQC010000010">
    <property type="protein sequence ID" value="KAK5864360.1"/>
    <property type="molecule type" value="Genomic_DNA"/>
</dbReference>
<sequence>MAAGSGPSGGGGRRLLSGSQMLCWSPQRRLDSSSRWRLAFANKLLAAEAGLLSLCLQKRLGSERTLC</sequence>
<proteinExistence type="predicted"/>
<dbReference type="Proteomes" id="UP001346869">
    <property type="component" value="Unassembled WGS sequence"/>
</dbReference>